<evidence type="ECO:0000313" key="7">
    <source>
        <dbReference type="EMBL" id="MDI4510573.1"/>
    </source>
</evidence>
<evidence type="ECO:0000256" key="2">
    <source>
        <dbReference type="ARBA" id="ARBA00006161"/>
    </source>
</evidence>
<dbReference type="Pfam" id="PF09701">
    <property type="entry name" value="Cas_Cmr5"/>
    <property type="match status" value="1"/>
</dbReference>
<dbReference type="InterPro" id="IPR023101">
    <property type="entry name" value="AF1862-like_dom_sf"/>
</dbReference>
<evidence type="ECO:0000256" key="5">
    <source>
        <dbReference type="ARBA" id="ARBA00030001"/>
    </source>
</evidence>
<evidence type="ECO:0000256" key="1">
    <source>
        <dbReference type="ARBA" id="ARBA00004496"/>
    </source>
</evidence>
<dbReference type="GO" id="GO:0051607">
    <property type="term" value="P:defense response to virus"/>
    <property type="evidence" value="ECO:0007669"/>
    <property type="project" value="UniProtKB-KW"/>
</dbReference>
<dbReference type="SUPFAM" id="SSF158568">
    <property type="entry name" value="AF1862-like"/>
    <property type="match status" value="1"/>
</dbReference>
<comment type="subcellular location">
    <subcellularLocation>
        <location evidence="1">Cytoplasm</location>
    </subcellularLocation>
</comment>
<evidence type="ECO:0000313" key="6">
    <source>
        <dbReference type="EMBL" id="ATQ82763.1"/>
    </source>
</evidence>
<dbReference type="InterPro" id="IPR010160">
    <property type="entry name" value="CRISPR-assoc_prot_Cmr5"/>
</dbReference>
<reference evidence="6" key="1">
    <citation type="submission" date="2017-11" db="EMBL/GenBank/DDBJ databases">
        <title>Complete Genome Sequence from Moraxella oslensis YHS isolated from human skin.</title>
        <authorList>
            <person name="Lee K."/>
            <person name="Lim J.Y."/>
            <person name="Hwang I."/>
        </authorList>
    </citation>
    <scope>NUCLEOTIDE SEQUENCE</scope>
    <source>
        <strain evidence="6">YHS</strain>
    </source>
</reference>
<dbReference type="EMBL" id="CP024176">
    <property type="protein sequence ID" value="ATQ82763.1"/>
    <property type="molecule type" value="Genomic_DNA"/>
</dbReference>
<keyword evidence="3" id="KW-0963">Cytoplasm</keyword>
<keyword evidence="4" id="KW-0051">Antiviral defense</keyword>
<reference evidence="7" key="2">
    <citation type="submission" date="2019-04" db="EMBL/GenBank/DDBJ databases">
        <title>Moraxella osloensis CCUG 73412, isolated from corneal scrapings as causative agent of keratitis.</title>
        <authorList>
            <person name="Connolly G."/>
            <person name="Jaen-Luchoro D."/>
            <person name="Pinyeiro-Iglesias B."/>
            <person name="Curry A."/>
            <person name="Knowles S."/>
            <person name="Moore E.R.B."/>
        </authorList>
    </citation>
    <scope>NUCLEOTIDE SEQUENCE</scope>
    <source>
        <strain evidence="7">CCUG 73412</strain>
    </source>
</reference>
<sequence length="137" mass="15301">MTQISVQKNTIQSRDQLRAKHALKAIEDLKSQNADSAKVKSAVSGLPAMIHMNGLGHAFAFFMSDVKNFPERQKIVNIVFDWLSHEAKVLDKAGLTALSAITQTDLQTYQIAQQEAQAYLLWLKKFARALLTDDKGE</sequence>
<evidence type="ECO:0000256" key="4">
    <source>
        <dbReference type="ARBA" id="ARBA00023118"/>
    </source>
</evidence>
<protein>
    <recommendedName>
        <fullName evidence="5">CRISPR type III-B/RAMP module-associated protein Cmr5</fullName>
    </recommendedName>
</protein>
<gene>
    <name evidence="6" type="primary">cmr5</name>
    <name evidence="7" type="ORF">E6P75_10180</name>
    <name evidence="6" type="ORF">YHS_02350</name>
</gene>
<organism evidence="6">
    <name type="scientific">Faucicola osloensis</name>
    <name type="common">Moraxella osloensis</name>
    <dbReference type="NCBI Taxonomy" id="34062"/>
    <lineage>
        <taxon>Bacteria</taxon>
        <taxon>Pseudomonadati</taxon>
        <taxon>Pseudomonadota</taxon>
        <taxon>Gammaproteobacteria</taxon>
        <taxon>Moraxellales</taxon>
        <taxon>Moraxellaceae</taxon>
        <taxon>Faucicola</taxon>
    </lineage>
</organism>
<dbReference type="EMBL" id="SSCJ01000010">
    <property type="protein sequence ID" value="MDI4510573.1"/>
    <property type="molecule type" value="Genomic_DNA"/>
</dbReference>
<proteinExistence type="inferred from homology"/>
<name>A0AAD0ADJ7_FAUOS</name>
<dbReference type="AlphaFoldDB" id="A0AAD0ADJ7"/>
<dbReference type="Gene3D" id="1.10.520.30">
    <property type="entry name" value="AF1862-like domain"/>
    <property type="match status" value="1"/>
</dbReference>
<evidence type="ECO:0000256" key="3">
    <source>
        <dbReference type="ARBA" id="ARBA00022490"/>
    </source>
</evidence>
<accession>A0AAD0ADJ7</accession>
<comment type="similarity">
    <text evidence="2">Belongs to the CRISPR system Cmr5 family.</text>
</comment>
<dbReference type="NCBIfam" id="TIGR01881">
    <property type="entry name" value="cas_Cmr5"/>
    <property type="match status" value="1"/>
</dbReference>
<dbReference type="GO" id="GO:0005737">
    <property type="term" value="C:cytoplasm"/>
    <property type="evidence" value="ECO:0007669"/>
    <property type="project" value="UniProtKB-SubCell"/>
</dbReference>